<dbReference type="AlphaFoldDB" id="A0A9D2XBQ5"/>
<feature type="non-terminal residue" evidence="2">
    <location>
        <position position="356"/>
    </location>
</feature>
<feature type="chain" id="PRO_5039591174" evidence="1">
    <location>
        <begin position="17"/>
        <end position="356"/>
    </location>
</feature>
<feature type="signal peptide" evidence="1">
    <location>
        <begin position="1"/>
        <end position="16"/>
    </location>
</feature>
<dbReference type="EMBL" id="JAAVVJ010038653">
    <property type="protein sequence ID" value="KAF7198678.1"/>
    <property type="molecule type" value="Genomic_DNA"/>
</dbReference>
<name>A0A9D2XBQ5_NOTFU</name>
<gene>
    <name evidence="2" type="ORF">G4P62_019565</name>
</gene>
<evidence type="ECO:0000256" key="1">
    <source>
        <dbReference type="SAM" id="SignalP"/>
    </source>
</evidence>
<sequence length="356" mass="39525">MEFLWIFCILFGSTAATPSAIIKPGPPTGMVLQDNPGLLITHCRIHTQRIVVRLDPWDVYHKHVIPAPPPHKSIIGTVQHAKRTTAYMLAQLQKCIVTEDDLGENNRPKRFLGGLIAAVSAVGSLFSVGLSAANTISLKTVQRHIAELQDEMPEIQGNLLLLDRKQEALTKTLQGTLVTVNLHSALINESLRAIKTLSDTIHQDIVYTRVVRDLMQDLLREIGSTLDSLVEGRIPAYLVPMDLLKDVLTAATPSTVHTSQIHLAYSLGSAIPIHVDAEKLELGFLLNVPIIETPHIYRLKSMLNVGFWKNGKHFHLKTPSFLAYQDADSKLYLTPNLDLCTKTKDIHWVCLGNPFV</sequence>
<reference evidence="2" key="1">
    <citation type="submission" date="2020-03" db="EMBL/GenBank/DDBJ databases">
        <title>Intra-Species Differences in Population Size shape Life History and Genome Evolution.</title>
        <authorList>
            <person name="Willemsen D."/>
            <person name="Cui R."/>
            <person name="Valenzano D.R."/>
        </authorList>
    </citation>
    <scope>NUCLEOTIDE SEQUENCE</scope>
    <source>
        <strain evidence="2">GRZ</strain>
        <tissue evidence="2">Whole</tissue>
    </source>
</reference>
<protein>
    <submittedName>
        <fullName evidence="2">LOC107373297-like protein</fullName>
    </submittedName>
</protein>
<proteinExistence type="predicted"/>
<keyword evidence="1" id="KW-0732">Signal</keyword>
<comment type="caution">
    <text evidence="2">The sequence shown here is derived from an EMBL/GenBank/DDBJ whole genome shotgun (WGS) entry which is preliminary data.</text>
</comment>
<evidence type="ECO:0000313" key="2">
    <source>
        <dbReference type="EMBL" id="KAF7198678.1"/>
    </source>
</evidence>
<dbReference type="Proteomes" id="UP000822369">
    <property type="component" value="Unassembled WGS sequence"/>
</dbReference>
<evidence type="ECO:0000313" key="3">
    <source>
        <dbReference type="Proteomes" id="UP000822369"/>
    </source>
</evidence>
<accession>A0A9D2XBQ5</accession>
<organism evidence="2 3">
    <name type="scientific">Nothobranchius furzeri</name>
    <name type="common">Turquoise killifish</name>
    <dbReference type="NCBI Taxonomy" id="105023"/>
    <lineage>
        <taxon>Eukaryota</taxon>
        <taxon>Metazoa</taxon>
        <taxon>Chordata</taxon>
        <taxon>Craniata</taxon>
        <taxon>Vertebrata</taxon>
        <taxon>Euteleostomi</taxon>
        <taxon>Actinopterygii</taxon>
        <taxon>Neopterygii</taxon>
        <taxon>Teleostei</taxon>
        <taxon>Neoteleostei</taxon>
        <taxon>Acanthomorphata</taxon>
        <taxon>Ovalentaria</taxon>
        <taxon>Atherinomorphae</taxon>
        <taxon>Cyprinodontiformes</taxon>
        <taxon>Nothobranchiidae</taxon>
        <taxon>Nothobranchius</taxon>
    </lineage>
</organism>